<proteinExistence type="predicted"/>
<comment type="caution">
    <text evidence="1">The sequence shown here is derived from an EMBL/GenBank/DDBJ whole genome shotgun (WGS) entry which is preliminary data.</text>
</comment>
<gene>
    <name evidence="1" type="ORF">QQF64_023402</name>
</gene>
<keyword evidence="2" id="KW-1185">Reference proteome</keyword>
<reference evidence="1 2" key="1">
    <citation type="submission" date="2023-09" db="EMBL/GenBank/DDBJ databases">
        <authorList>
            <person name="Wang M."/>
        </authorList>
    </citation>
    <scope>NUCLEOTIDE SEQUENCE [LARGE SCALE GENOMIC DNA]</scope>
    <source>
        <strain evidence="1">GT-2023</strain>
        <tissue evidence="1">Liver</tissue>
    </source>
</reference>
<accession>A0ABR3L7E6</accession>
<evidence type="ECO:0000313" key="1">
    <source>
        <dbReference type="EMBL" id="KAL1248026.1"/>
    </source>
</evidence>
<dbReference type="Gene3D" id="3.30.420.10">
    <property type="entry name" value="Ribonuclease H-like superfamily/Ribonuclease H"/>
    <property type="match status" value="2"/>
</dbReference>
<evidence type="ECO:0000313" key="2">
    <source>
        <dbReference type="Proteomes" id="UP001558613"/>
    </source>
</evidence>
<evidence type="ECO:0008006" key="3">
    <source>
        <dbReference type="Google" id="ProtNLM"/>
    </source>
</evidence>
<sequence>MSGIDVSTKTATRALHRNELRGCRPNETKLELSGHRDVAYVWRKKGESFNPKNTVPTVKHGGGSIMLWGCFSAFGTGNLHDNDPKHTSLLVKKYLQSECTRLACTDLNPTENLWGTLKSRVCARRPKNLEKLERFAKEEWAVIPQETCLKLAENYTK</sequence>
<name>A0ABR3L7E6_9TELE</name>
<protein>
    <recommendedName>
        <fullName evidence="3">Transposase</fullName>
    </recommendedName>
</protein>
<dbReference type="Proteomes" id="UP001558613">
    <property type="component" value="Unassembled WGS sequence"/>
</dbReference>
<dbReference type="InterPro" id="IPR036397">
    <property type="entry name" value="RNaseH_sf"/>
</dbReference>
<dbReference type="EMBL" id="JAYMGO010000025">
    <property type="protein sequence ID" value="KAL1248026.1"/>
    <property type="molecule type" value="Genomic_DNA"/>
</dbReference>
<organism evidence="1 2">
    <name type="scientific">Cirrhinus molitorella</name>
    <name type="common">mud carp</name>
    <dbReference type="NCBI Taxonomy" id="172907"/>
    <lineage>
        <taxon>Eukaryota</taxon>
        <taxon>Metazoa</taxon>
        <taxon>Chordata</taxon>
        <taxon>Craniata</taxon>
        <taxon>Vertebrata</taxon>
        <taxon>Euteleostomi</taxon>
        <taxon>Actinopterygii</taxon>
        <taxon>Neopterygii</taxon>
        <taxon>Teleostei</taxon>
        <taxon>Ostariophysi</taxon>
        <taxon>Cypriniformes</taxon>
        <taxon>Cyprinidae</taxon>
        <taxon>Labeoninae</taxon>
        <taxon>Labeonini</taxon>
        <taxon>Cirrhinus</taxon>
    </lineage>
</organism>